<name>A0A0E9Q4A6_ANGAN</name>
<proteinExistence type="predicted"/>
<reference evidence="1" key="1">
    <citation type="submission" date="2014-11" db="EMBL/GenBank/DDBJ databases">
        <authorList>
            <person name="Amaro Gonzalez C."/>
        </authorList>
    </citation>
    <scope>NUCLEOTIDE SEQUENCE</scope>
</reference>
<protein>
    <submittedName>
        <fullName evidence="1">Uncharacterized protein</fullName>
    </submittedName>
</protein>
<sequence length="62" mass="7089">MYIRTCMITKADILGIINLNPANGPPPLLSKHTLNVHIHSRAAIKTLSFQFYFPIQFTYNSR</sequence>
<dbReference type="AlphaFoldDB" id="A0A0E9Q4A6"/>
<organism evidence="1">
    <name type="scientific">Anguilla anguilla</name>
    <name type="common">European freshwater eel</name>
    <name type="synonym">Muraena anguilla</name>
    <dbReference type="NCBI Taxonomy" id="7936"/>
    <lineage>
        <taxon>Eukaryota</taxon>
        <taxon>Metazoa</taxon>
        <taxon>Chordata</taxon>
        <taxon>Craniata</taxon>
        <taxon>Vertebrata</taxon>
        <taxon>Euteleostomi</taxon>
        <taxon>Actinopterygii</taxon>
        <taxon>Neopterygii</taxon>
        <taxon>Teleostei</taxon>
        <taxon>Anguilliformes</taxon>
        <taxon>Anguillidae</taxon>
        <taxon>Anguilla</taxon>
    </lineage>
</organism>
<evidence type="ECO:0000313" key="1">
    <source>
        <dbReference type="EMBL" id="JAH10928.1"/>
    </source>
</evidence>
<accession>A0A0E9Q4A6</accession>
<dbReference type="EMBL" id="GBXM01097649">
    <property type="protein sequence ID" value="JAH10928.1"/>
    <property type="molecule type" value="Transcribed_RNA"/>
</dbReference>
<reference evidence="1" key="2">
    <citation type="journal article" date="2015" name="Fish Shellfish Immunol.">
        <title>Early steps in the European eel (Anguilla anguilla)-Vibrio vulnificus interaction in the gills: Role of the RtxA13 toxin.</title>
        <authorList>
            <person name="Callol A."/>
            <person name="Pajuelo D."/>
            <person name="Ebbesson L."/>
            <person name="Teles M."/>
            <person name="MacKenzie S."/>
            <person name="Amaro C."/>
        </authorList>
    </citation>
    <scope>NUCLEOTIDE SEQUENCE</scope>
</reference>